<dbReference type="PANTHER" id="PTHR22741">
    <property type="entry name" value="P140CAP/SNIP-RELATED"/>
    <property type="match status" value="1"/>
</dbReference>
<dbReference type="Pfam" id="PF23153">
    <property type="entry name" value="Aip3p_Bud6_N"/>
    <property type="match status" value="1"/>
</dbReference>
<feature type="domain" description="Aip3p/Bud6 N-terminal" evidence="2">
    <location>
        <begin position="35"/>
        <end position="143"/>
    </location>
</feature>
<dbReference type="EMBL" id="KN818266">
    <property type="protein sequence ID" value="KIL62843.1"/>
    <property type="molecule type" value="Genomic_DNA"/>
</dbReference>
<dbReference type="GO" id="GO:0005737">
    <property type="term" value="C:cytoplasm"/>
    <property type="evidence" value="ECO:0007669"/>
    <property type="project" value="TreeGrafter"/>
</dbReference>
<evidence type="ECO:0000256" key="1">
    <source>
        <dbReference type="SAM" id="MobiDB-lite"/>
    </source>
</evidence>
<evidence type="ECO:0000313" key="4">
    <source>
        <dbReference type="Proteomes" id="UP000054549"/>
    </source>
</evidence>
<feature type="compositionally biased region" description="Basic and acidic residues" evidence="1">
    <location>
        <begin position="151"/>
        <end position="166"/>
    </location>
</feature>
<sequence length="280" mass="31337">MSLAQSPSVPPTQSPIRRSERATRRNVVFNTSAVESAVTNLLVSIKQLLESLTEWSQLKIDETAVSDVYVRLGNNFNVVKAMFAAYNIDLSDLLTFPDDLRNVLEQCLAEEATPENLDIYYPTVRQLITNLLQRLKKKQARYRRIVSRSAGKVDHERSGRDRDRDTPVIPSSPLTAASLEDLEDKSDVGGNTSRVDVVHNESQNTTRRSQSPPSSSEFSPVIPFIDLEALEDNSAGNTSAVPIDRHNSQNIDQKADFNIQEIWKFSLILAFLVLMCFAGE</sequence>
<dbReference type="Proteomes" id="UP000054549">
    <property type="component" value="Unassembled WGS sequence"/>
</dbReference>
<dbReference type="GO" id="GO:0051286">
    <property type="term" value="C:cell tip"/>
    <property type="evidence" value="ECO:0007669"/>
    <property type="project" value="TreeGrafter"/>
</dbReference>
<name>A0A0C2X2A6_AMAMK</name>
<evidence type="ECO:0000259" key="2">
    <source>
        <dbReference type="Pfam" id="PF23153"/>
    </source>
</evidence>
<feature type="compositionally biased region" description="Low complexity" evidence="1">
    <location>
        <begin position="209"/>
        <end position="218"/>
    </location>
</feature>
<feature type="compositionally biased region" description="Polar residues" evidence="1">
    <location>
        <begin position="189"/>
        <end position="208"/>
    </location>
</feature>
<dbReference type="InParanoid" id="A0A0C2X2A6"/>
<organism evidence="3 4">
    <name type="scientific">Amanita muscaria (strain Koide BX008)</name>
    <dbReference type="NCBI Taxonomy" id="946122"/>
    <lineage>
        <taxon>Eukaryota</taxon>
        <taxon>Fungi</taxon>
        <taxon>Dikarya</taxon>
        <taxon>Basidiomycota</taxon>
        <taxon>Agaricomycotina</taxon>
        <taxon>Agaricomycetes</taxon>
        <taxon>Agaricomycetidae</taxon>
        <taxon>Agaricales</taxon>
        <taxon>Pluteineae</taxon>
        <taxon>Amanitaceae</taxon>
        <taxon>Amanita</taxon>
    </lineage>
</organism>
<dbReference type="InterPro" id="IPR051825">
    <property type="entry name" value="SRCIN1"/>
</dbReference>
<dbReference type="PANTHER" id="PTHR22741:SF10">
    <property type="entry name" value="COILED-COIL DOMAIN-CONTAINING PROTEIN CG32809"/>
    <property type="match status" value="1"/>
</dbReference>
<reference evidence="3 4" key="1">
    <citation type="submission" date="2014-04" db="EMBL/GenBank/DDBJ databases">
        <title>Evolutionary Origins and Diversification of the Mycorrhizal Mutualists.</title>
        <authorList>
            <consortium name="DOE Joint Genome Institute"/>
            <consortium name="Mycorrhizal Genomics Consortium"/>
            <person name="Kohler A."/>
            <person name="Kuo A."/>
            <person name="Nagy L.G."/>
            <person name="Floudas D."/>
            <person name="Copeland A."/>
            <person name="Barry K.W."/>
            <person name="Cichocki N."/>
            <person name="Veneault-Fourrey C."/>
            <person name="LaButti K."/>
            <person name="Lindquist E.A."/>
            <person name="Lipzen A."/>
            <person name="Lundell T."/>
            <person name="Morin E."/>
            <person name="Murat C."/>
            <person name="Riley R."/>
            <person name="Ohm R."/>
            <person name="Sun H."/>
            <person name="Tunlid A."/>
            <person name="Henrissat B."/>
            <person name="Grigoriev I.V."/>
            <person name="Hibbett D.S."/>
            <person name="Martin F."/>
        </authorList>
    </citation>
    <scope>NUCLEOTIDE SEQUENCE [LARGE SCALE GENOMIC DNA]</scope>
    <source>
        <strain evidence="3 4">Koide BX008</strain>
    </source>
</reference>
<feature type="region of interest" description="Disordered" evidence="1">
    <location>
        <begin position="147"/>
        <end position="218"/>
    </location>
</feature>
<accession>A0A0C2X2A6</accession>
<keyword evidence="4" id="KW-1185">Reference proteome</keyword>
<dbReference type="HOGENOM" id="CLU_993853_0_0_1"/>
<dbReference type="STRING" id="946122.A0A0C2X2A6"/>
<gene>
    <name evidence="3" type="ORF">M378DRAFT_745571</name>
</gene>
<dbReference type="InterPro" id="IPR056279">
    <property type="entry name" value="Aip3p_Bud6_N"/>
</dbReference>
<dbReference type="GO" id="GO:0030010">
    <property type="term" value="P:establishment of cell polarity"/>
    <property type="evidence" value="ECO:0007669"/>
    <property type="project" value="TreeGrafter"/>
</dbReference>
<evidence type="ECO:0000313" key="3">
    <source>
        <dbReference type="EMBL" id="KIL62843.1"/>
    </source>
</evidence>
<proteinExistence type="predicted"/>
<dbReference type="OrthoDB" id="783096at2759"/>
<protein>
    <recommendedName>
        <fullName evidence="2">Aip3p/Bud6 N-terminal domain-containing protein</fullName>
    </recommendedName>
</protein>
<feature type="region of interest" description="Disordered" evidence="1">
    <location>
        <begin position="1"/>
        <end position="21"/>
    </location>
</feature>
<dbReference type="AlphaFoldDB" id="A0A0C2X2A6"/>